<dbReference type="Proteomes" id="UP000746535">
    <property type="component" value="Unassembled WGS sequence"/>
</dbReference>
<protein>
    <submittedName>
        <fullName evidence="1">Uncharacterized protein</fullName>
    </submittedName>
</protein>
<gene>
    <name evidence="1" type="ORF">HBH25_09305</name>
</gene>
<proteinExistence type="predicted"/>
<sequence>MHMKAALLMGNPCDEEEDNLALFCCQGTEGEMLLLSRAPGEDDVELVWDEQAVTARDFRVTLSASRLWVDLPADTEAPFSAVRLSADLTDALVDLEDVQAALQVILQGTGTLVLE</sequence>
<organism evidence="1 2">
    <name type="scientific">Pseudomonas quercus</name>
    <dbReference type="NCBI Taxonomy" id="2722792"/>
    <lineage>
        <taxon>Bacteria</taxon>
        <taxon>Pseudomonadati</taxon>
        <taxon>Pseudomonadota</taxon>
        <taxon>Gammaproteobacteria</taxon>
        <taxon>Pseudomonadales</taxon>
        <taxon>Pseudomonadaceae</taxon>
        <taxon>Pseudomonas</taxon>
    </lineage>
</organism>
<reference evidence="1 2" key="1">
    <citation type="submission" date="2020-03" db="EMBL/GenBank/DDBJ databases">
        <authorList>
            <person name="Wang L."/>
            <person name="He N."/>
            <person name="Li Y."/>
            <person name="Fang Y."/>
            <person name="Zhang F."/>
        </authorList>
    </citation>
    <scope>NUCLEOTIDE SEQUENCE [LARGE SCALE GENOMIC DNA]</scope>
    <source>
        <strain evidence="2">hsmgli-8</strain>
    </source>
</reference>
<comment type="caution">
    <text evidence="1">The sequence shown here is derived from an EMBL/GenBank/DDBJ whole genome shotgun (WGS) entry which is preliminary data.</text>
</comment>
<evidence type="ECO:0000313" key="2">
    <source>
        <dbReference type="Proteomes" id="UP000746535"/>
    </source>
</evidence>
<name>A0ABX0YCS7_9PSED</name>
<evidence type="ECO:0000313" key="1">
    <source>
        <dbReference type="EMBL" id="NJP01062.1"/>
    </source>
</evidence>
<accession>A0ABX0YCS7</accession>
<keyword evidence="2" id="KW-1185">Reference proteome</keyword>
<dbReference type="RefSeq" id="WP_168083637.1">
    <property type="nucleotide sequence ID" value="NZ_JAAVJI010000004.1"/>
</dbReference>
<dbReference type="EMBL" id="JAAVJI010000004">
    <property type="protein sequence ID" value="NJP01062.1"/>
    <property type="molecule type" value="Genomic_DNA"/>
</dbReference>